<proteinExistence type="predicted"/>
<gene>
    <name evidence="2" type="primary">gag</name>
</gene>
<feature type="region of interest" description="Disordered" evidence="1">
    <location>
        <begin position="317"/>
        <end position="370"/>
    </location>
</feature>
<feature type="region of interest" description="Disordered" evidence="1">
    <location>
        <begin position="1"/>
        <end position="95"/>
    </location>
</feature>
<name>W4P294_9EUKA</name>
<reference evidence="2" key="1">
    <citation type="journal article" date="2013" name="Nat. Commun.">
        <title>The Capsaspora genome reveals a complex unicellular prehistory of animals.</title>
        <authorList>
            <person name="Suga H."/>
            <person name="Chen Z."/>
            <person name="de Mendoza A."/>
            <person name="Sebe-Pedros A."/>
            <person name="Brown M.W."/>
            <person name="Kramer E."/>
            <person name="Carr M."/>
            <person name="Kerner P."/>
            <person name="Vervoort M."/>
            <person name="Sanchez-Pons N."/>
            <person name="Torruella G."/>
            <person name="Derelle R."/>
            <person name="Manning G."/>
            <person name="Lang B.F."/>
            <person name="Russ C."/>
            <person name="Haas B.J."/>
            <person name="Roger A.J."/>
            <person name="Nusbaum C."/>
            <person name="Ruiz-Trillo I."/>
        </authorList>
    </citation>
    <scope>NUCLEOTIDE SEQUENCE</scope>
    <source>
        <strain evidence="2">ATCC 30864</strain>
    </source>
</reference>
<accession>W4P294</accession>
<evidence type="ECO:0000313" key="2">
    <source>
        <dbReference type="EMBL" id="FAA01124.1"/>
    </source>
</evidence>
<feature type="region of interest" description="Disordered" evidence="1">
    <location>
        <begin position="508"/>
        <end position="604"/>
    </location>
</feature>
<feature type="compositionally biased region" description="Low complexity" evidence="1">
    <location>
        <begin position="410"/>
        <end position="447"/>
    </location>
</feature>
<feature type="compositionally biased region" description="Basic and acidic residues" evidence="1">
    <location>
        <begin position="560"/>
        <end position="573"/>
    </location>
</feature>
<feature type="compositionally biased region" description="Low complexity" evidence="1">
    <location>
        <begin position="464"/>
        <end position="495"/>
    </location>
</feature>
<feature type="compositionally biased region" description="Polar residues" evidence="1">
    <location>
        <begin position="574"/>
        <end position="588"/>
    </location>
</feature>
<feature type="compositionally biased region" description="Low complexity" evidence="1">
    <location>
        <begin position="72"/>
        <end position="95"/>
    </location>
</feature>
<feature type="compositionally biased region" description="Polar residues" evidence="1">
    <location>
        <begin position="523"/>
        <end position="542"/>
    </location>
</feature>
<feature type="compositionally biased region" description="Low complexity" evidence="1">
    <location>
        <begin position="345"/>
        <end position="370"/>
    </location>
</feature>
<sequence length="604" mass="61680">MPGAVASPMDTSGGPANAAHPADLDATAQPRAPQQVLITNFMAPSAAPAAAAPSTALAPPSSSANLSQQQHPSSQPTAASSNAASSSHAAPSMSYASAASRRTTVDHGGLVPPLDFTSLPEFYKDTVFKIYKREHPTLDLTALANAARSQFNPQPIIIERAAYFLFTVTRADHASTLALSGITVGKATIRPSTPVFTFQVHFRNYPYATPAENLCKMFSKALGINFSELKFTLTKDGFNDGSGHLVAFGDESQLKEYAKRVPYSIAIGKDDHVFLSCKNQLHGCCYCKTTEHTREKCTQAPACSWCLGKGLSGHHNPRFCSHNPSKLKRKRSSRSSAHPQRTAHAASASQSSQPSTSASATSTSSLAPSQSNAQALLSSATAPGAASNVAARQAASSSSSAAPAAAAPAASAAGPSAPSGAPASASGPSRTVPPAAPTAPAAAPADSDAARPRANSTGAAVAHAGSSRPSGASTPSASSRTPSASSTPAASRSRAGSISIFPQWSLSSSASTPFSAGVHTALHPSTASQSQSEGLATPSSTRVRLHSADSSPEGHVNKSRRVDHSESTTHDEQSSSQVTSLPPDQSSAPPGAPDQDVGSSHQNL</sequence>
<feature type="region of interest" description="Disordered" evidence="1">
    <location>
        <begin position="410"/>
        <end position="495"/>
    </location>
</feature>
<protein>
    <submittedName>
        <fullName evidence="2">Gag</fullName>
    </submittedName>
</protein>
<evidence type="ECO:0000256" key="1">
    <source>
        <dbReference type="SAM" id="MobiDB-lite"/>
    </source>
</evidence>
<dbReference type="EMBL" id="BR000987">
    <property type="protein sequence ID" value="FAA01124.1"/>
    <property type="molecule type" value="Genomic_DNA"/>
</dbReference>
<feature type="compositionally biased region" description="Low complexity" evidence="1">
    <location>
        <begin position="43"/>
        <end position="64"/>
    </location>
</feature>
<dbReference type="AlphaFoldDB" id="W4P294"/>
<organism evidence="2">
    <name type="scientific">Capsaspora owczarzaki</name>
    <dbReference type="NCBI Taxonomy" id="192875"/>
    <lineage>
        <taxon>Eukaryota</taxon>
        <taxon>Filasterea</taxon>
        <taxon>Capsaspora</taxon>
    </lineage>
</organism>